<reference evidence="1 2" key="1">
    <citation type="submission" date="2021-03" db="EMBL/GenBank/DDBJ databases">
        <title>Genomic Encyclopedia of Type Strains, Phase IV (KMG-IV): sequencing the most valuable type-strain genomes for metagenomic binning, comparative biology and taxonomic classification.</title>
        <authorList>
            <person name="Goeker M."/>
        </authorList>
    </citation>
    <scope>NUCLEOTIDE SEQUENCE [LARGE SCALE GENOMIC DNA]</scope>
    <source>
        <strain evidence="1 2">DSM 101872</strain>
    </source>
</reference>
<dbReference type="SFLD" id="SFLDG01140">
    <property type="entry name" value="C2.B:_Phosphomannomutase_and_P"/>
    <property type="match status" value="1"/>
</dbReference>
<dbReference type="PANTHER" id="PTHR10000:SF53">
    <property type="entry name" value="5-AMINO-6-(5-PHOSPHO-D-RIBITYLAMINO)URACIL PHOSPHATASE YBJI-RELATED"/>
    <property type="match status" value="1"/>
</dbReference>
<dbReference type="EMBL" id="JAGGLU010000001">
    <property type="protein sequence ID" value="MBP2056890.1"/>
    <property type="molecule type" value="Genomic_DNA"/>
</dbReference>
<comment type="caution">
    <text evidence="1">The sequence shown here is derived from an EMBL/GenBank/DDBJ whole genome shotgun (WGS) entry which is preliminary data.</text>
</comment>
<dbReference type="Pfam" id="PF08282">
    <property type="entry name" value="Hydrolase_3"/>
    <property type="match status" value="1"/>
</dbReference>
<dbReference type="PROSITE" id="PS01229">
    <property type="entry name" value="COF_2"/>
    <property type="match status" value="1"/>
</dbReference>
<keyword evidence="2" id="KW-1185">Reference proteome</keyword>
<sequence length="272" mass="30901">MTLPFKAVAVDMDGTFLNGERTYDKKLFDKVLTQLEERNVHFIVASGRPYARLRDDFIEFVDRMDFVTANGSRLMSDDKEIGITTMKRETILQLIEEVHAKYGKIATILFGPNMAYVGADAPRRDKDFLRYFAGNSTEVKGWDKLPDAQFIELTFHYDRKFASQIERDFNRKHGKLISVFGSADRAIDVNAYGVSKGNGLKEMLTKFGLTGDDLIAFGDGGNDIPMLDFAKYSYAMENGMAEVKNHARFIAPRNTENGVLRVLQEYLDKDQD</sequence>
<organism evidence="1 2">
    <name type="scientific">Lactobacillus colini</name>
    <dbReference type="NCBI Taxonomy" id="1819254"/>
    <lineage>
        <taxon>Bacteria</taxon>
        <taxon>Bacillati</taxon>
        <taxon>Bacillota</taxon>
        <taxon>Bacilli</taxon>
        <taxon>Lactobacillales</taxon>
        <taxon>Lactobacillaceae</taxon>
        <taxon>Lactobacillus</taxon>
    </lineage>
</organism>
<proteinExistence type="predicted"/>
<dbReference type="Gene3D" id="3.40.50.1000">
    <property type="entry name" value="HAD superfamily/HAD-like"/>
    <property type="match status" value="1"/>
</dbReference>
<dbReference type="SFLD" id="SFLDS00003">
    <property type="entry name" value="Haloacid_Dehalogenase"/>
    <property type="match status" value="1"/>
</dbReference>
<dbReference type="PANTHER" id="PTHR10000">
    <property type="entry name" value="PHOSPHOSERINE PHOSPHATASE"/>
    <property type="match status" value="1"/>
</dbReference>
<dbReference type="Gene3D" id="3.30.1240.10">
    <property type="match status" value="1"/>
</dbReference>
<evidence type="ECO:0000313" key="2">
    <source>
        <dbReference type="Proteomes" id="UP001519292"/>
    </source>
</evidence>
<name>A0ABS4MB34_9LACO</name>
<dbReference type="InterPro" id="IPR006379">
    <property type="entry name" value="HAD-SF_hydro_IIB"/>
</dbReference>
<dbReference type="NCBIfam" id="TIGR00099">
    <property type="entry name" value="Cof-subfamily"/>
    <property type="match status" value="1"/>
</dbReference>
<dbReference type="NCBIfam" id="TIGR01484">
    <property type="entry name" value="HAD-SF-IIB"/>
    <property type="match status" value="1"/>
</dbReference>
<dbReference type="InterPro" id="IPR000150">
    <property type="entry name" value="Cof"/>
</dbReference>
<dbReference type="CDD" id="cd07518">
    <property type="entry name" value="HAD_YbiV-Like"/>
    <property type="match status" value="1"/>
</dbReference>
<dbReference type="InterPro" id="IPR023214">
    <property type="entry name" value="HAD_sf"/>
</dbReference>
<dbReference type="InterPro" id="IPR036412">
    <property type="entry name" value="HAD-like_sf"/>
</dbReference>
<gene>
    <name evidence="1" type="ORF">J2Z60_000052</name>
</gene>
<dbReference type="SUPFAM" id="SSF56784">
    <property type="entry name" value="HAD-like"/>
    <property type="match status" value="1"/>
</dbReference>
<accession>A0ABS4MB34</accession>
<evidence type="ECO:0000313" key="1">
    <source>
        <dbReference type="EMBL" id="MBP2056890.1"/>
    </source>
</evidence>
<dbReference type="RefSeq" id="WP_209685178.1">
    <property type="nucleotide sequence ID" value="NZ_JAGGLU010000001.1"/>
</dbReference>
<dbReference type="Proteomes" id="UP001519292">
    <property type="component" value="Unassembled WGS sequence"/>
</dbReference>
<protein>
    <submittedName>
        <fullName evidence="1">Cof subfamily protein (Haloacid dehalogenase superfamily)</fullName>
    </submittedName>
</protein>